<dbReference type="GO" id="GO:0019509">
    <property type="term" value="P:L-methionine salvage from methylthioadenosine"/>
    <property type="evidence" value="ECO:0007669"/>
    <property type="project" value="UniProtKB-UniRule"/>
</dbReference>
<accession>A0A3A8IMF2</accession>
<dbReference type="InterPro" id="IPR014710">
    <property type="entry name" value="RmlC-like_jellyroll"/>
</dbReference>
<comment type="catalytic activity">
    <reaction evidence="1 9">
        <text>1,2-dihydroxy-5-(methylsulfanyl)pent-1-en-3-one + O2 = 4-methylsulfanyl-2-oxobutanoate + formate + 2 H(+)</text>
        <dbReference type="Rhea" id="RHEA:24504"/>
        <dbReference type="ChEBI" id="CHEBI:15378"/>
        <dbReference type="ChEBI" id="CHEBI:15379"/>
        <dbReference type="ChEBI" id="CHEBI:15740"/>
        <dbReference type="ChEBI" id="CHEBI:16723"/>
        <dbReference type="ChEBI" id="CHEBI:49252"/>
        <dbReference type="EC" id="1.13.11.54"/>
    </reaction>
</comment>
<dbReference type="InterPro" id="IPR004313">
    <property type="entry name" value="ARD"/>
</dbReference>
<keyword evidence="6 9" id="KW-0560">Oxidoreductase</keyword>
<dbReference type="SUPFAM" id="SSF51182">
    <property type="entry name" value="RmlC-like cupins"/>
    <property type="match status" value="1"/>
</dbReference>
<evidence type="ECO:0000313" key="11">
    <source>
        <dbReference type="Proteomes" id="UP000563426"/>
    </source>
</evidence>
<comment type="caution">
    <text evidence="10">The sequence shown here is derived from an EMBL/GenBank/DDBJ whole genome shotgun (WGS) entry which is preliminary data.</text>
</comment>
<dbReference type="InterPro" id="IPR011051">
    <property type="entry name" value="RmlC_Cupin_sf"/>
</dbReference>
<dbReference type="Gene3D" id="2.60.120.10">
    <property type="entry name" value="Jelly Rolls"/>
    <property type="match status" value="1"/>
</dbReference>
<feature type="site" description="May play a role in transmitting local conformational changes" evidence="9">
    <location>
        <position position="102"/>
    </location>
</feature>
<keyword evidence="5 9" id="KW-0223">Dioxygenase</keyword>
<evidence type="ECO:0000256" key="4">
    <source>
        <dbReference type="ARBA" id="ARBA00022723"/>
    </source>
</evidence>
<feature type="binding site" evidence="9">
    <location>
        <position position="103"/>
    </location>
    <ligand>
        <name>Fe(2+)</name>
        <dbReference type="ChEBI" id="CHEBI:29033"/>
    </ligand>
</feature>
<dbReference type="EC" id="1.13.11.54" evidence="9"/>
<comment type="catalytic activity">
    <reaction evidence="9">
        <text>1,2-dihydroxy-5-(methylsulfanyl)pent-1-en-3-one + O2 = 3-(methylsulfanyl)propanoate + CO + formate + 2 H(+)</text>
        <dbReference type="Rhea" id="RHEA:14161"/>
        <dbReference type="ChEBI" id="CHEBI:15378"/>
        <dbReference type="ChEBI" id="CHEBI:15379"/>
        <dbReference type="ChEBI" id="CHEBI:15740"/>
        <dbReference type="ChEBI" id="CHEBI:17245"/>
        <dbReference type="ChEBI" id="CHEBI:49016"/>
        <dbReference type="ChEBI" id="CHEBI:49252"/>
        <dbReference type="EC" id="1.13.11.53"/>
    </reaction>
</comment>
<protein>
    <recommendedName>
        <fullName evidence="9">Acireductone dioxygenase</fullName>
    </recommendedName>
    <alternativeName>
        <fullName evidence="9">1,2-dihydroxy-3-keto-5-methylthiopentene dioxygenase</fullName>
        <shortName evidence="9">DHK-MTPene dioxygenase</shortName>
    </alternativeName>
    <alternativeName>
        <fullName evidence="9">Acireductone dioxygenase (Fe(2+)-requiring)</fullName>
        <shortName evidence="9">ARD'</shortName>
        <shortName evidence="9">Fe-ARD</shortName>
        <ecNumber evidence="9">1.13.11.54</ecNumber>
    </alternativeName>
    <alternativeName>
        <fullName evidence="9">Acireductone dioxygenase (Ni(2+)-requiring)</fullName>
        <shortName evidence="9">ARD</shortName>
        <shortName evidence="9">Ni-ARD</shortName>
        <ecNumber evidence="9">1.13.11.53</ecNumber>
    </alternativeName>
</protein>
<comment type="similarity">
    <text evidence="9">Belongs to the acireductone dioxygenase (ARD) family.</text>
</comment>
<feature type="binding site" evidence="9">
    <location>
        <position position="141"/>
    </location>
    <ligand>
        <name>Fe(2+)</name>
        <dbReference type="ChEBI" id="CHEBI:29033"/>
    </ligand>
</feature>
<keyword evidence="4 9" id="KW-0479">Metal-binding</keyword>
<feature type="binding site" evidence="9">
    <location>
        <position position="99"/>
    </location>
    <ligand>
        <name>Fe(2+)</name>
        <dbReference type="ChEBI" id="CHEBI:29033"/>
    </ligand>
</feature>
<feature type="binding site" evidence="9">
    <location>
        <position position="97"/>
    </location>
    <ligand>
        <name>Fe(2+)</name>
        <dbReference type="ChEBI" id="CHEBI:29033"/>
    </ligand>
</feature>
<comment type="cofactor">
    <cofactor evidence="9">
        <name>Fe(2+)</name>
        <dbReference type="ChEBI" id="CHEBI:29033"/>
    </cofactor>
    <text evidence="9">Binds 1 Fe(2+) cation per monomer.</text>
</comment>
<keyword evidence="2 9" id="KW-0533">Nickel</keyword>
<evidence type="ECO:0000256" key="5">
    <source>
        <dbReference type="ARBA" id="ARBA00022964"/>
    </source>
</evidence>
<dbReference type="CDD" id="cd02232">
    <property type="entry name" value="cupin_ARD"/>
    <property type="match status" value="1"/>
</dbReference>
<evidence type="ECO:0000256" key="3">
    <source>
        <dbReference type="ARBA" id="ARBA00022605"/>
    </source>
</evidence>
<evidence type="ECO:0000256" key="8">
    <source>
        <dbReference type="ARBA" id="ARBA00023167"/>
    </source>
</evidence>
<dbReference type="EC" id="1.13.11.53" evidence="9"/>
<evidence type="ECO:0000256" key="9">
    <source>
        <dbReference type="HAMAP-Rule" id="MF_01682"/>
    </source>
</evidence>
<comment type="function">
    <text evidence="9">Catalyzes 2 different reactions between oxygene and the acireductone 1,2-dihydroxy-3-keto-5-methylthiopentene (DHK-MTPene) depending upon the metal bound in the active site. Fe-containing acireductone dioxygenase (Fe-ARD) produces formate and 2-keto-4-methylthiobutyrate (KMTB), the alpha-ketoacid precursor of methionine in the methionine recycle pathway. Ni-containing acireductone dioxygenase (Ni-ARD) produces methylthiopropionate, carbon monoxide and formate, and does not lie on the methionine recycle pathway.</text>
</comment>
<dbReference type="GO" id="GO:0010308">
    <property type="term" value="F:acireductone dioxygenase (Ni2+-requiring) activity"/>
    <property type="evidence" value="ECO:0007669"/>
    <property type="project" value="UniProtKB-UniRule"/>
</dbReference>
<feature type="binding site" evidence="9">
    <location>
        <position position="103"/>
    </location>
    <ligand>
        <name>Ni(2+)</name>
        <dbReference type="ChEBI" id="CHEBI:49786"/>
    </ligand>
</feature>
<keyword evidence="8 9" id="KW-0486">Methionine biosynthesis</keyword>
<reference evidence="10 11" key="1">
    <citation type="submission" date="2020-05" db="EMBL/GenBank/DDBJ databases">
        <authorList>
            <person name="Whitworth D."/>
        </authorList>
    </citation>
    <scope>NUCLEOTIDE SEQUENCE [LARGE SCALE GENOMIC DNA]</scope>
    <source>
        <strain evidence="10 11">AB043B</strain>
    </source>
</reference>
<dbReference type="GO" id="GO:0016151">
    <property type="term" value="F:nickel cation binding"/>
    <property type="evidence" value="ECO:0007669"/>
    <property type="project" value="UniProtKB-UniRule"/>
</dbReference>
<dbReference type="RefSeq" id="WP_120524442.1">
    <property type="nucleotide sequence ID" value="NZ_JABFJV010000006.1"/>
</dbReference>
<evidence type="ECO:0000256" key="6">
    <source>
        <dbReference type="ARBA" id="ARBA00023002"/>
    </source>
</evidence>
<dbReference type="PANTHER" id="PTHR23418">
    <property type="entry name" value="ACIREDUCTONE DIOXYGENASE"/>
    <property type="match status" value="1"/>
</dbReference>
<feature type="binding site" evidence="9">
    <location>
        <position position="99"/>
    </location>
    <ligand>
        <name>Ni(2+)</name>
        <dbReference type="ChEBI" id="CHEBI:49786"/>
    </ligand>
</feature>
<keyword evidence="7 9" id="KW-0408">Iron</keyword>
<gene>
    <name evidence="9" type="primary">mtnD</name>
    <name evidence="10" type="ORF">HMI49_02180</name>
</gene>
<proteinExistence type="inferred from homology"/>
<dbReference type="GO" id="GO:0019284">
    <property type="term" value="P:L-methionine salvage from S-adenosylmethionine"/>
    <property type="evidence" value="ECO:0007669"/>
    <property type="project" value="InterPro"/>
</dbReference>
<dbReference type="EMBL" id="JABFJV010000006">
    <property type="protein sequence ID" value="NOK32012.1"/>
    <property type="molecule type" value="Genomic_DNA"/>
</dbReference>
<keyword evidence="11" id="KW-1185">Reference proteome</keyword>
<dbReference type="GO" id="GO:0010309">
    <property type="term" value="F:acireductone dioxygenase [iron(II)-requiring] activity"/>
    <property type="evidence" value="ECO:0007669"/>
    <property type="project" value="UniProtKB-UniRule"/>
</dbReference>
<comment type="cofactor">
    <cofactor evidence="9">
        <name>Ni(2+)</name>
        <dbReference type="ChEBI" id="CHEBI:49786"/>
    </cofactor>
    <text evidence="9">Binds 1 nickel ion per monomer.</text>
</comment>
<organism evidence="10 11">
    <name type="scientific">Corallococcus exercitus</name>
    <dbReference type="NCBI Taxonomy" id="2316736"/>
    <lineage>
        <taxon>Bacteria</taxon>
        <taxon>Pseudomonadati</taxon>
        <taxon>Myxococcota</taxon>
        <taxon>Myxococcia</taxon>
        <taxon>Myxococcales</taxon>
        <taxon>Cystobacterineae</taxon>
        <taxon>Myxococcaceae</taxon>
        <taxon>Corallococcus</taxon>
    </lineage>
</organism>
<feature type="binding site" evidence="9">
    <location>
        <position position="141"/>
    </location>
    <ligand>
        <name>Ni(2+)</name>
        <dbReference type="ChEBI" id="CHEBI:49786"/>
    </ligand>
</feature>
<keyword evidence="3 9" id="KW-0028">Amino-acid biosynthesis</keyword>
<dbReference type="UniPathway" id="UPA00904">
    <property type="reaction ID" value="UER00878"/>
</dbReference>
<evidence type="ECO:0000256" key="1">
    <source>
        <dbReference type="ARBA" id="ARBA00000428"/>
    </source>
</evidence>
<evidence type="ECO:0000256" key="2">
    <source>
        <dbReference type="ARBA" id="ARBA00022596"/>
    </source>
</evidence>
<feature type="site" description="May play a role in metal incorporation in vivo" evidence="9">
    <location>
        <position position="96"/>
    </location>
</feature>
<dbReference type="PANTHER" id="PTHR23418:SF0">
    <property type="entry name" value="ACIREDUCTONE DIOXYGENASE"/>
    <property type="match status" value="1"/>
</dbReference>
<dbReference type="HAMAP" id="MF_01682">
    <property type="entry name" value="Salvage_MtnD"/>
    <property type="match status" value="1"/>
</dbReference>
<comment type="pathway">
    <text evidence="9">Amino-acid biosynthesis; L-methionine biosynthesis via salvage pathway; L-methionine from S-methyl-5-thio-alpha-D-ribose 1-phosphate: step 5/6.</text>
</comment>
<sequence>MSKLIVYNDHQPEAPLGVYTEPEDIRRELKPAGVRFERVNASVDLPDGAGQEEVLAAYKHIVDAEMKAHGYNTVDVARIKPDAPNVEAARAKFLSEHAHTEDESRIMVEGSGCFYLHAGDKVFQVECTRGDLISVPEGMKHWFDMGAAPRFAAIRFFIRPDGWVGHFTGETIAERFPKYAP</sequence>
<feature type="binding site" evidence="9">
    <location>
        <position position="97"/>
    </location>
    <ligand>
        <name>Ni(2+)</name>
        <dbReference type="ChEBI" id="CHEBI:49786"/>
    </ligand>
</feature>
<evidence type="ECO:0000313" key="10">
    <source>
        <dbReference type="EMBL" id="NOK32012.1"/>
    </source>
</evidence>
<dbReference type="AlphaFoldDB" id="A0A3A8IMF2"/>
<dbReference type="InterPro" id="IPR023956">
    <property type="entry name" value="ARD_bac"/>
</dbReference>
<feature type="site" description="Important to generate the dianion" evidence="9">
    <location>
        <position position="105"/>
    </location>
</feature>
<dbReference type="OrthoDB" id="9795636at2"/>
<name>A0A3A8IMF2_9BACT</name>
<comment type="subunit">
    <text evidence="9">Monomer.</text>
</comment>
<dbReference type="GO" id="GO:0005506">
    <property type="term" value="F:iron ion binding"/>
    <property type="evidence" value="ECO:0007669"/>
    <property type="project" value="UniProtKB-UniRule"/>
</dbReference>
<dbReference type="Pfam" id="PF03079">
    <property type="entry name" value="ARD"/>
    <property type="match status" value="1"/>
</dbReference>
<evidence type="ECO:0000256" key="7">
    <source>
        <dbReference type="ARBA" id="ARBA00023004"/>
    </source>
</evidence>
<dbReference type="Proteomes" id="UP000563426">
    <property type="component" value="Unassembled WGS sequence"/>
</dbReference>